<keyword evidence="2" id="KW-1185">Reference proteome</keyword>
<dbReference type="EMBL" id="JAIQCV010000008">
    <property type="protein sequence ID" value="KAH1073616.1"/>
    <property type="molecule type" value="Genomic_DNA"/>
</dbReference>
<accession>A0A9D3V7A4</accession>
<name>A0A9D3V7A4_9ROSI</name>
<proteinExistence type="predicted"/>
<organism evidence="1 2">
    <name type="scientific">Gossypium stocksii</name>
    <dbReference type="NCBI Taxonomy" id="47602"/>
    <lineage>
        <taxon>Eukaryota</taxon>
        <taxon>Viridiplantae</taxon>
        <taxon>Streptophyta</taxon>
        <taxon>Embryophyta</taxon>
        <taxon>Tracheophyta</taxon>
        <taxon>Spermatophyta</taxon>
        <taxon>Magnoliopsida</taxon>
        <taxon>eudicotyledons</taxon>
        <taxon>Gunneridae</taxon>
        <taxon>Pentapetalae</taxon>
        <taxon>rosids</taxon>
        <taxon>malvids</taxon>
        <taxon>Malvales</taxon>
        <taxon>Malvaceae</taxon>
        <taxon>Malvoideae</taxon>
        <taxon>Gossypium</taxon>
    </lineage>
</organism>
<evidence type="ECO:0008006" key="3">
    <source>
        <dbReference type="Google" id="ProtNLM"/>
    </source>
</evidence>
<dbReference type="OrthoDB" id="999700at2759"/>
<comment type="caution">
    <text evidence="1">The sequence shown here is derived from an EMBL/GenBank/DDBJ whole genome shotgun (WGS) entry which is preliminary data.</text>
</comment>
<sequence length="127" mass="14239">MQIPLASQNEENNNHVLRQCPTTVEVWSYISELKGIEETLILETGRGPKYDEMRTSVAIYFDEAFDQQSFKSASGLIVRDVRGEILASKSVLHSDVESLFAAEAHARLQAIRLGIFIGFKVLAIQEL</sequence>
<reference evidence="1 2" key="1">
    <citation type="journal article" date="2021" name="Plant Biotechnol. J.">
        <title>Multi-omics assisted identification of the key and species-specific regulatory components of drought-tolerant mechanisms in Gossypium stocksii.</title>
        <authorList>
            <person name="Yu D."/>
            <person name="Ke L."/>
            <person name="Zhang D."/>
            <person name="Wu Y."/>
            <person name="Sun Y."/>
            <person name="Mei J."/>
            <person name="Sun J."/>
            <person name="Sun Y."/>
        </authorList>
    </citation>
    <scope>NUCLEOTIDE SEQUENCE [LARGE SCALE GENOMIC DNA]</scope>
    <source>
        <strain evidence="2">cv. E1</strain>
        <tissue evidence="1">Leaf</tissue>
    </source>
</reference>
<dbReference type="AlphaFoldDB" id="A0A9D3V7A4"/>
<dbReference type="Proteomes" id="UP000828251">
    <property type="component" value="Unassembled WGS sequence"/>
</dbReference>
<protein>
    <recommendedName>
        <fullName evidence="3">RNase H type-1 domain-containing protein</fullName>
    </recommendedName>
</protein>
<evidence type="ECO:0000313" key="1">
    <source>
        <dbReference type="EMBL" id="KAH1073616.1"/>
    </source>
</evidence>
<evidence type="ECO:0000313" key="2">
    <source>
        <dbReference type="Proteomes" id="UP000828251"/>
    </source>
</evidence>
<gene>
    <name evidence="1" type="ORF">J1N35_025944</name>
</gene>